<dbReference type="EMBL" id="KZ301969">
    <property type="protein sequence ID" value="PFH54613.1"/>
    <property type="molecule type" value="Genomic_DNA"/>
</dbReference>
<evidence type="ECO:0000256" key="1">
    <source>
        <dbReference type="ARBA" id="ARBA00023015"/>
    </source>
</evidence>
<keyword evidence="1" id="KW-0805">Transcription regulation</keyword>
<keyword evidence="2" id="KW-0804">Transcription</keyword>
<feature type="compositionally biased region" description="Basic and acidic residues" evidence="4">
    <location>
        <begin position="428"/>
        <end position="440"/>
    </location>
</feature>
<evidence type="ECO:0000313" key="7">
    <source>
        <dbReference type="Proteomes" id="UP000242287"/>
    </source>
</evidence>
<dbReference type="PANTHER" id="PTHR13964">
    <property type="entry name" value="RBP-RELATED"/>
    <property type="match status" value="1"/>
</dbReference>
<dbReference type="GO" id="GO:0005634">
    <property type="term" value="C:nucleus"/>
    <property type="evidence" value="ECO:0007669"/>
    <property type="project" value="TreeGrafter"/>
</dbReference>
<evidence type="ECO:0000256" key="3">
    <source>
        <dbReference type="ARBA" id="ARBA00023242"/>
    </source>
</evidence>
<evidence type="ECO:0000313" key="6">
    <source>
        <dbReference type="EMBL" id="PFH54613.1"/>
    </source>
</evidence>
<dbReference type="OrthoDB" id="1938591at2759"/>
<dbReference type="PANTHER" id="PTHR13964:SF27">
    <property type="entry name" value="HAT-TRICK, ISOFORM D"/>
    <property type="match status" value="1"/>
</dbReference>
<dbReference type="SUPFAM" id="SSF46774">
    <property type="entry name" value="ARID-like"/>
    <property type="match status" value="1"/>
</dbReference>
<dbReference type="AlphaFoldDB" id="A0A2A9P1L5"/>
<feature type="region of interest" description="Disordered" evidence="4">
    <location>
        <begin position="1"/>
        <end position="38"/>
    </location>
</feature>
<feature type="compositionally biased region" description="Polar residues" evidence="4">
    <location>
        <begin position="296"/>
        <end position="308"/>
    </location>
</feature>
<keyword evidence="3" id="KW-0539">Nucleus</keyword>
<reference evidence="6 7" key="1">
    <citation type="submission" date="2014-02" db="EMBL/GenBank/DDBJ databases">
        <title>Transposable element dynamics among asymbiotic and ectomycorrhizal Amanita fungi.</title>
        <authorList>
            <consortium name="DOE Joint Genome Institute"/>
            <person name="Hess J."/>
            <person name="Skrede I."/>
            <person name="Wolfe B."/>
            <person name="LaButti K."/>
            <person name="Ohm R.A."/>
            <person name="Grigoriev I.V."/>
            <person name="Pringle A."/>
        </authorList>
    </citation>
    <scope>NUCLEOTIDE SEQUENCE [LARGE SCALE GENOMIC DNA]</scope>
    <source>
        <strain evidence="6 7">SKay4041</strain>
    </source>
</reference>
<dbReference type="Proteomes" id="UP000242287">
    <property type="component" value="Unassembled WGS sequence"/>
</dbReference>
<evidence type="ECO:0000256" key="4">
    <source>
        <dbReference type="SAM" id="MobiDB-lite"/>
    </source>
</evidence>
<dbReference type="SMART" id="SM01014">
    <property type="entry name" value="ARID"/>
    <property type="match status" value="1"/>
</dbReference>
<dbReference type="InterPro" id="IPR051232">
    <property type="entry name" value="ARID/SWI1_ChromRemod"/>
</dbReference>
<dbReference type="Gene3D" id="1.10.150.60">
    <property type="entry name" value="ARID DNA-binding domain"/>
    <property type="match status" value="1"/>
</dbReference>
<feature type="domain" description="ARID" evidence="5">
    <location>
        <begin position="152"/>
        <end position="279"/>
    </location>
</feature>
<dbReference type="PROSITE" id="PS51011">
    <property type="entry name" value="ARID"/>
    <property type="match status" value="1"/>
</dbReference>
<dbReference type="GO" id="GO:0006357">
    <property type="term" value="P:regulation of transcription by RNA polymerase II"/>
    <property type="evidence" value="ECO:0007669"/>
    <property type="project" value="TreeGrafter"/>
</dbReference>
<dbReference type="Pfam" id="PF01388">
    <property type="entry name" value="ARID"/>
    <property type="match status" value="1"/>
</dbReference>
<evidence type="ECO:0000259" key="5">
    <source>
        <dbReference type="PROSITE" id="PS51011"/>
    </source>
</evidence>
<dbReference type="InterPro" id="IPR001606">
    <property type="entry name" value="ARID_dom"/>
</dbReference>
<organism evidence="6 7">
    <name type="scientific">Amanita thiersii Skay4041</name>
    <dbReference type="NCBI Taxonomy" id="703135"/>
    <lineage>
        <taxon>Eukaryota</taxon>
        <taxon>Fungi</taxon>
        <taxon>Dikarya</taxon>
        <taxon>Basidiomycota</taxon>
        <taxon>Agaricomycotina</taxon>
        <taxon>Agaricomycetes</taxon>
        <taxon>Agaricomycetidae</taxon>
        <taxon>Agaricales</taxon>
        <taxon>Pluteineae</taxon>
        <taxon>Amanitaceae</taxon>
        <taxon>Amanita</taxon>
    </lineage>
</organism>
<dbReference type="InterPro" id="IPR036431">
    <property type="entry name" value="ARID_dom_sf"/>
</dbReference>
<sequence length="968" mass="106044">MPPQNVHQLRPQQHQQQGLSTFVPPGQPFDTPSQPGFFNLDPAQAAKQMAALNAAGQARIAANNRVPATPLTSSGSGTSSGSYLGGINSVPYSATSHDLMNNSVNPHANFQIPNNHPMAPTSNSVVNTSFLDPPMAHPNATRNPAQAAMQLRQKQQVFLNGLASVMAKRNTPLPAALTGVPTPDYDPTNSPWKLIEPSSEVGSFRLAGKDVNLFKLWGLVQHHGGGHAISSKNGWGTIAAQFDLPEEFPQPQANGSASVANMLSQYYLAILYPFEELYKRNMPDHQRRMQMAPRQSAPSFQGQITPQMQGRPLQGLPTGPQTGIATQLQRGANPTAPMGQSMSGAHPLSSGSSAQLTQASHTPQTPSQRPPSVALATHNTTSISGNTTEVPATDTVQVLQHSDTAHELGDNVLDQDLQGIKRKIEFDEGGNKRARQKTEPLESSALPGVMPAESPSAGSLGASEPMQKPSQASNGPRTLPLRRKIEYVPLAREINTYGGRDLKYFETELANISQRRPLRDINDWGVIDIEALTMSLRSRLSTELSYALTTITLLSTMRGPQPGTGFPVAQCADLFDEILDLLEEISFGEYNESPNYTMENGISLPTNREIVNSIIDSETQPFAALKDRQGIQDLDIGPCQRPANIVLVISNIIRNFSLIFENAKYISQHNRALPLLFRLCSTLATGDDSIRPTSSILSLGDLVTLRKDVLYTLVNCASFIEFRQGGHPSAHALTIAKSVIHLLVSYLIDSVEALSPYGLVQLTGSLRPPSLVDVALEVFTRISQLDSNRQVISQAVPQDLVRRLFESLVHRLPVVDADFQLITRELWMGYVEKIIMAVYSLAFLAPPDLKRALKKDRKLGFKTVMLRMIRKFLAFPDQKMFMVGARRAVEAMKMLDEEEDLFDTSKSIAPVLCFGMGYGEVGETGFERGTGLLGGHRELTWEMLMHREVLIDEVMFKELESLSRVECV</sequence>
<accession>A0A2A9P1L5</accession>
<feature type="region of interest" description="Disordered" evidence="4">
    <location>
        <begin position="428"/>
        <end position="477"/>
    </location>
</feature>
<name>A0A2A9P1L5_9AGAR</name>
<keyword evidence="7" id="KW-1185">Reference proteome</keyword>
<feature type="region of interest" description="Disordered" evidence="4">
    <location>
        <begin position="285"/>
        <end position="375"/>
    </location>
</feature>
<dbReference type="GO" id="GO:0000976">
    <property type="term" value="F:transcription cis-regulatory region binding"/>
    <property type="evidence" value="ECO:0007669"/>
    <property type="project" value="TreeGrafter"/>
</dbReference>
<evidence type="ECO:0000256" key="2">
    <source>
        <dbReference type="ARBA" id="ARBA00023163"/>
    </source>
</evidence>
<feature type="compositionally biased region" description="Low complexity" evidence="4">
    <location>
        <begin position="1"/>
        <end position="17"/>
    </location>
</feature>
<proteinExistence type="predicted"/>
<dbReference type="STRING" id="703135.A0A2A9P1L5"/>
<protein>
    <recommendedName>
        <fullName evidence="5">ARID domain-containing protein</fullName>
    </recommendedName>
</protein>
<gene>
    <name evidence="6" type="ORF">AMATHDRAFT_166</name>
</gene>
<feature type="compositionally biased region" description="Polar residues" evidence="4">
    <location>
        <begin position="319"/>
        <end position="367"/>
    </location>
</feature>
<dbReference type="SMART" id="SM00501">
    <property type="entry name" value="BRIGHT"/>
    <property type="match status" value="1"/>
</dbReference>